<dbReference type="KEGG" id="pxu:106115454"/>
<feature type="compositionally biased region" description="Basic and acidic residues" evidence="1">
    <location>
        <begin position="1"/>
        <end position="10"/>
    </location>
</feature>
<dbReference type="Proteomes" id="UP000694872">
    <property type="component" value="Unplaced"/>
</dbReference>
<evidence type="ECO:0000313" key="2">
    <source>
        <dbReference type="RefSeq" id="XP_013164265.1"/>
    </source>
</evidence>
<protein>
    <submittedName>
        <fullName evidence="2">GATA zinc finger domain-containing protein 10-like</fullName>
    </submittedName>
</protein>
<organism evidence="2">
    <name type="scientific">Papilio xuthus</name>
    <name type="common">Asian swallowtail butterfly</name>
    <dbReference type="NCBI Taxonomy" id="66420"/>
    <lineage>
        <taxon>Eukaryota</taxon>
        <taxon>Metazoa</taxon>
        <taxon>Ecdysozoa</taxon>
        <taxon>Arthropoda</taxon>
        <taxon>Hexapoda</taxon>
        <taxon>Insecta</taxon>
        <taxon>Pterygota</taxon>
        <taxon>Neoptera</taxon>
        <taxon>Endopterygota</taxon>
        <taxon>Lepidoptera</taxon>
        <taxon>Glossata</taxon>
        <taxon>Ditrysia</taxon>
        <taxon>Papilionoidea</taxon>
        <taxon>Papilionidae</taxon>
        <taxon>Papilioninae</taxon>
        <taxon>Papilio</taxon>
    </lineage>
</organism>
<dbReference type="AlphaFoldDB" id="A0AAJ7E5V3"/>
<feature type="region of interest" description="Disordered" evidence="1">
    <location>
        <begin position="1"/>
        <end position="23"/>
    </location>
</feature>
<proteinExistence type="predicted"/>
<feature type="compositionally biased region" description="Low complexity" evidence="1">
    <location>
        <begin position="234"/>
        <end position="252"/>
    </location>
</feature>
<reference evidence="2" key="1">
    <citation type="submission" date="2025-08" db="UniProtKB">
        <authorList>
            <consortium name="RefSeq"/>
        </authorList>
    </citation>
    <scope>IDENTIFICATION</scope>
</reference>
<dbReference type="RefSeq" id="XP_013164265.1">
    <property type="nucleotide sequence ID" value="XM_013308811.1"/>
</dbReference>
<name>A0AAJ7E5V3_PAPXU</name>
<evidence type="ECO:0000256" key="1">
    <source>
        <dbReference type="SAM" id="MobiDB-lite"/>
    </source>
</evidence>
<gene>
    <name evidence="2" type="primary">LOC106115454</name>
</gene>
<dbReference type="GeneID" id="106115454"/>
<feature type="region of interest" description="Disordered" evidence="1">
    <location>
        <begin position="229"/>
        <end position="264"/>
    </location>
</feature>
<sequence>MDRYVIREPRLGNPQPNQMFAMPSTSMNNNNTTSGENPFYGTYGPVFPNAQQINNPGIIIQNPGQIQSGIDPQYLASYSGSTNYISGQQQNQGQHLIPMQRDFQEQQYIQGQQNNQGQQLHGQLYVHGQQQIPGQQYMHGKQHIPEQPYMREQQHIPGQPYMREQQQIHGQQYIQPQQNMQQHAFQGQQRYKADLNLQNIVPETTDAVVYTKYLNKNVVGAVKPAKKFVNGPLSTPKGKSQTQTQSKQSSFSIHASTSTKNEDSSLENVVMALKEVTNKPTTVVAENETQNLRKIRLDKLQALNKSGPRAFSGPVEKVLKWHKVLKEIGVLVLYEIVAKCLSVRQGKPCEKILVIKDENGPAMEVVYYEIDFLFPDLILPCTVRVVGRMMVGTCRLQAFSVRVATGDDIATLPRRAAVAQHHIAKLAKDYSQ</sequence>
<accession>A0AAJ7E5V3</accession>